<dbReference type="SUPFAM" id="SSF50129">
    <property type="entry name" value="GroES-like"/>
    <property type="match status" value="1"/>
</dbReference>
<evidence type="ECO:0000256" key="2">
    <source>
        <dbReference type="SAM" id="MobiDB-lite"/>
    </source>
</evidence>
<evidence type="ECO:0000259" key="3">
    <source>
        <dbReference type="SMART" id="SM00829"/>
    </source>
</evidence>
<dbReference type="SUPFAM" id="SSF51735">
    <property type="entry name" value="NAD(P)-binding Rossmann-fold domains"/>
    <property type="match status" value="1"/>
</dbReference>
<dbReference type="CDD" id="cd05288">
    <property type="entry name" value="PGDH"/>
    <property type="match status" value="1"/>
</dbReference>
<dbReference type="InterPro" id="IPR011032">
    <property type="entry name" value="GroES-like_sf"/>
</dbReference>
<reference evidence="4 5" key="1">
    <citation type="submission" date="2016-10" db="EMBL/GenBank/DDBJ databases">
        <authorList>
            <person name="de Groot N.N."/>
        </authorList>
    </citation>
    <scope>NUCLEOTIDE SEQUENCE [LARGE SCALE GENOMIC DNA]</scope>
    <source>
        <strain evidence="4 5">CGMCC 4.3510</strain>
    </source>
</reference>
<dbReference type="GO" id="GO:0016628">
    <property type="term" value="F:oxidoreductase activity, acting on the CH-CH group of donors, NAD or NADP as acceptor"/>
    <property type="evidence" value="ECO:0007669"/>
    <property type="project" value="InterPro"/>
</dbReference>
<dbReference type="STRING" id="380248.SAMN05216251_103281"/>
<sequence>MSAPLSAAPAPQTPPRSAREVRVARAPRGLPVPGDFTVERAPLPAPGPGQLLVRNSHFLVFPGLRTLLGGETDGVPLPPLRAGDTLFGPAVGEVVAAPDGAGARPGDTVRHLLGWRDWALVPADQCEVLDGTLPDPVAYLAQGSSAYGALTRLAPVRPGDTVLVTGAAGAVGSLAGQIARLLGAGRVLGSTGSPWKAERLTAELGYDAVVPRGQGRFADRLAEAAPDGIDVLLDTVGGEQLAAAVGAARQGARFALVGALSGQLAADRAGGSAPAAIDSYRLVVKGVSVRGYAGGDHPEVEAEWTERFGAWLRAGEIRFPHTTVGGIGRAPHVLPELIAGRHFGAAIVEP</sequence>
<keyword evidence="1" id="KW-0560">Oxidoreductase</keyword>
<dbReference type="PANTHER" id="PTHR43205:SF7">
    <property type="entry name" value="PROSTAGLANDIN REDUCTASE 1"/>
    <property type="match status" value="1"/>
</dbReference>
<proteinExistence type="predicted"/>
<organism evidence="4 5">
    <name type="scientific">Actinacidiphila alni</name>
    <dbReference type="NCBI Taxonomy" id="380248"/>
    <lineage>
        <taxon>Bacteria</taxon>
        <taxon>Bacillati</taxon>
        <taxon>Actinomycetota</taxon>
        <taxon>Actinomycetes</taxon>
        <taxon>Kitasatosporales</taxon>
        <taxon>Streptomycetaceae</taxon>
        <taxon>Actinacidiphila</taxon>
    </lineage>
</organism>
<dbReference type="OrthoDB" id="9805663at2"/>
<evidence type="ECO:0000313" key="4">
    <source>
        <dbReference type="EMBL" id="SFE48974.1"/>
    </source>
</evidence>
<dbReference type="Gene3D" id="3.90.180.10">
    <property type="entry name" value="Medium-chain alcohol dehydrogenases, catalytic domain"/>
    <property type="match status" value="1"/>
</dbReference>
<dbReference type="Gene3D" id="3.40.50.720">
    <property type="entry name" value="NAD(P)-binding Rossmann-like Domain"/>
    <property type="match status" value="1"/>
</dbReference>
<keyword evidence="5" id="KW-1185">Reference proteome</keyword>
<dbReference type="Proteomes" id="UP000199323">
    <property type="component" value="Unassembled WGS sequence"/>
</dbReference>
<dbReference type="Pfam" id="PF00107">
    <property type="entry name" value="ADH_zinc_N"/>
    <property type="match status" value="1"/>
</dbReference>
<dbReference type="Pfam" id="PF16884">
    <property type="entry name" value="ADH_N_2"/>
    <property type="match status" value="1"/>
</dbReference>
<gene>
    <name evidence="4" type="ORF">SAMN05216251_103281</name>
</gene>
<accession>A0A1I2AYE4</accession>
<protein>
    <recommendedName>
        <fullName evidence="3">Enoyl reductase (ER) domain-containing protein</fullName>
    </recommendedName>
</protein>
<dbReference type="AlphaFoldDB" id="A0A1I2AYE4"/>
<dbReference type="InterPro" id="IPR013149">
    <property type="entry name" value="ADH-like_C"/>
</dbReference>
<dbReference type="SMART" id="SM00829">
    <property type="entry name" value="PKS_ER"/>
    <property type="match status" value="1"/>
</dbReference>
<dbReference type="InterPro" id="IPR045010">
    <property type="entry name" value="MDR_fam"/>
</dbReference>
<evidence type="ECO:0000256" key="1">
    <source>
        <dbReference type="ARBA" id="ARBA00023002"/>
    </source>
</evidence>
<dbReference type="InterPro" id="IPR020843">
    <property type="entry name" value="ER"/>
</dbReference>
<dbReference type="InterPro" id="IPR041694">
    <property type="entry name" value="ADH_N_2"/>
</dbReference>
<dbReference type="EMBL" id="FONG01000003">
    <property type="protein sequence ID" value="SFE48974.1"/>
    <property type="molecule type" value="Genomic_DNA"/>
</dbReference>
<name>A0A1I2AYE4_9ACTN</name>
<feature type="domain" description="Enoyl reductase (ER)" evidence="3">
    <location>
        <begin position="34"/>
        <end position="348"/>
    </location>
</feature>
<dbReference type="PANTHER" id="PTHR43205">
    <property type="entry name" value="PROSTAGLANDIN REDUCTASE"/>
    <property type="match status" value="1"/>
</dbReference>
<evidence type="ECO:0000313" key="5">
    <source>
        <dbReference type="Proteomes" id="UP000199323"/>
    </source>
</evidence>
<dbReference type="RefSeq" id="WP_093712492.1">
    <property type="nucleotide sequence ID" value="NZ_FONG01000003.1"/>
</dbReference>
<feature type="region of interest" description="Disordered" evidence="2">
    <location>
        <begin position="1"/>
        <end position="22"/>
    </location>
</feature>
<dbReference type="InterPro" id="IPR036291">
    <property type="entry name" value="NAD(P)-bd_dom_sf"/>
</dbReference>